<keyword evidence="1" id="KW-1133">Transmembrane helix</keyword>
<keyword evidence="1" id="KW-0472">Membrane</keyword>
<keyword evidence="1" id="KW-0812">Transmembrane</keyword>
<keyword evidence="3" id="KW-1185">Reference proteome</keyword>
<evidence type="ECO:0000256" key="1">
    <source>
        <dbReference type="SAM" id="Phobius"/>
    </source>
</evidence>
<sequence length="194" mass="21998">MARETKQKTEASSSNTIKPTDFLAVSGTQLQFSTVPLILRGLIACVVLPCNAFSPAINDYMISFDNMQIAFSMLIYVNDFYVTLLNCIEKSSVKQNKISHMLIRILQFHKNNSCIILHTPFGRRYECKHVAKNNCPFTSSLPSQLRLLAVPAVYHYFVKRHFIGFRRCLVTRSRFNGLYHLLGGSLAEFIVPAS</sequence>
<feature type="transmembrane region" description="Helical" evidence="1">
    <location>
        <begin position="69"/>
        <end position="88"/>
    </location>
</feature>
<dbReference type="EMBL" id="JADYXP020000017">
    <property type="protein sequence ID" value="KAL0107307.1"/>
    <property type="molecule type" value="Genomic_DNA"/>
</dbReference>
<dbReference type="Proteomes" id="UP001430953">
    <property type="component" value="Unassembled WGS sequence"/>
</dbReference>
<proteinExistence type="predicted"/>
<name>A0AAW2F0C0_9HYME</name>
<feature type="transmembrane region" description="Helical" evidence="1">
    <location>
        <begin position="37"/>
        <end position="57"/>
    </location>
</feature>
<evidence type="ECO:0000313" key="3">
    <source>
        <dbReference type="Proteomes" id="UP001430953"/>
    </source>
</evidence>
<comment type="caution">
    <text evidence="2">The sequence shown here is derived from an EMBL/GenBank/DDBJ whole genome shotgun (WGS) entry which is preliminary data.</text>
</comment>
<accession>A0AAW2F0C0</accession>
<dbReference type="AlphaFoldDB" id="A0AAW2F0C0"/>
<gene>
    <name evidence="2" type="ORF">PUN28_015684</name>
</gene>
<reference evidence="2 3" key="1">
    <citation type="submission" date="2023-03" db="EMBL/GenBank/DDBJ databases">
        <title>High recombination rates correlate with genetic variation in Cardiocondyla obscurior ants.</title>
        <authorList>
            <person name="Errbii M."/>
        </authorList>
    </citation>
    <scope>NUCLEOTIDE SEQUENCE [LARGE SCALE GENOMIC DNA]</scope>
    <source>
        <strain evidence="2">Alpha-2009</strain>
        <tissue evidence="2">Whole body</tissue>
    </source>
</reference>
<evidence type="ECO:0000313" key="2">
    <source>
        <dbReference type="EMBL" id="KAL0107307.1"/>
    </source>
</evidence>
<protein>
    <submittedName>
        <fullName evidence="2">Uncharacterized protein</fullName>
    </submittedName>
</protein>
<organism evidence="2 3">
    <name type="scientific">Cardiocondyla obscurior</name>
    <dbReference type="NCBI Taxonomy" id="286306"/>
    <lineage>
        <taxon>Eukaryota</taxon>
        <taxon>Metazoa</taxon>
        <taxon>Ecdysozoa</taxon>
        <taxon>Arthropoda</taxon>
        <taxon>Hexapoda</taxon>
        <taxon>Insecta</taxon>
        <taxon>Pterygota</taxon>
        <taxon>Neoptera</taxon>
        <taxon>Endopterygota</taxon>
        <taxon>Hymenoptera</taxon>
        <taxon>Apocrita</taxon>
        <taxon>Aculeata</taxon>
        <taxon>Formicoidea</taxon>
        <taxon>Formicidae</taxon>
        <taxon>Myrmicinae</taxon>
        <taxon>Cardiocondyla</taxon>
    </lineage>
</organism>